<dbReference type="GO" id="GO:0008757">
    <property type="term" value="F:S-adenosylmethionine-dependent methyltransferase activity"/>
    <property type="evidence" value="ECO:0007669"/>
    <property type="project" value="InterPro"/>
</dbReference>
<dbReference type="SUPFAM" id="SSF53335">
    <property type="entry name" value="S-adenosyl-L-methionine-dependent methyltransferases"/>
    <property type="match status" value="1"/>
</dbReference>
<proteinExistence type="inferred from homology"/>
<dbReference type="PANTHER" id="PTHR44942:SF4">
    <property type="entry name" value="METHYLTRANSFERASE TYPE 11 DOMAIN-CONTAINING PROTEIN"/>
    <property type="match status" value="1"/>
</dbReference>
<dbReference type="InterPro" id="IPR029063">
    <property type="entry name" value="SAM-dependent_MTases_sf"/>
</dbReference>
<dbReference type="OrthoDB" id="10027013at2759"/>
<evidence type="ECO:0000256" key="2">
    <source>
        <dbReference type="ARBA" id="ARBA00022603"/>
    </source>
</evidence>
<name>A0A6A6GYB9_VIRVR</name>
<dbReference type="PANTHER" id="PTHR44942">
    <property type="entry name" value="METHYLTRANSF_11 DOMAIN-CONTAINING PROTEIN"/>
    <property type="match status" value="1"/>
</dbReference>
<dbReference type="AlphaFoldDB" id="A0A6A6GYB9"/>
<comment type="similarity">
    <text evidence="1">Belongs to the methyltransferase superfamily.</text>
</comment>
<dbReference type="Proteomes" id="UP000800092">
    <property type="component" value="Unassembled WGS sequence"/>
</dbReference>
<evidence type="ECO:0000256" key="1">
    <source>
        <dbReference type="ARBA" id="ARBA00008361"/>
    </source>
</evidence>
<evidence type="ECO:0000313" key="6">
    <source>
        <dbReference type="Proteomes" id="UP000800092"/>
    </source>
</evidence>
<dbReference type="Pfam" id="PF08241">
    <property type="entry name" value="Methyltransf_11"/>
    <property type="match status" value="1"/>
</dbReference>
<evidence type="ECO:0000256" key="3">
    <source>
        <dbReference type="ARBA" id="ARBA00022679"/>
    </source>
</evidence>
<feature type="domain" description="Methyltransferase type 11" evidence="4">
    <location>
        <begin position="41"/>
        <end position="137"/>
    </location>
</feature>
<accession>A0A6A6GYB9</accession>
<dbReference type="CDD" id="cd02440">
    <property type="entry name" value="AdoMet_MTases"/>
    <property type="match status" value="1"/>
</dbReference>
<keyword evidence="6" id="KW-1185">Reference proteome</keyword>
<evidence type="ECO:0000313" key="5">
    <source>
        <dbReference type="EMBL" id="KAF2230609.1"/>
    </source>
</evidence>
<reference evidence="5" key="1">
    <citation type="journal article" date="2020" name="Stud. Mycol.">
        <title>101 Dothideomycetes genomes: a test case for predicting lifestyles and emergence of pathogens.</title>
        <authorList>
            <person name="Haridas S."/>
            <person name="Albert R."/>
            <person name="Binder M."/>
            <person name="Bloem J."/>
            <person name="Labutti K."/>
            <person name="Salamov A."/>
            <person name="Andreopoulos B."/>
            <person name="Baker S."/>
            <person name="Barry K."/>
            <person name="Bills G."/>
            <person name="Bluhm B."/>
            <person name="Cannon C."/>
            <person name="Castanera R."/>
            <person name="Culley D."/>
            <person name="Daum C."/>
            <person name="Ezra D."/>
            <person name="Gonzalez J."/>
            <person name="Henrissat B."/>
            <person name="Kuo A."/>
            <person name="Liang C."/>
            <person name="Lipzen A."/>
            <person name="Lutzoni F."/>
            <person name="Magnuson J."/>
            <person name="Mondo S."/>
            <person name="Nolan M."/>
            <person name="Ohm R."/>
            <person name="Pangilinan J."/>
            <person name="Park H.-J."/>
            <person name="Ramirez L."/>
            <person name="Alfaro M."/>
            <person name="Sun H."/>
            <person name="Tritt A."/>
            <person name="Yoshinaga Y."/>
            <person name="Zwiers L.-H."/>
            <person name="Turgeon B."/>
            <person name="Goodwin S."/>
            <person name="Spatafora J."/>
            <person name="Crous P."/>
            <person name="Grigoriev I."/>
        </authorList>
    </citation>
    <scope>NUCLEOTIDE SEQUENCE</scope>
    <source>
        <strain evidence="5">Tuck. ex Michener</strain>
    </source>
</reference>
<organism evidence="5 6">
    <name type="scientific">Viridothelium virens</name>
    <name type="common">Speckled blister lichen</name>
    <name type="synonym">Trypethelium virens</name>
    <dbReference type="NCBI Taxonomy" id="1048519"/>
    <lineage>
        <taxon>Eukaryota</taxon>
        <taxon>Fungi</taxon>
        <taxon>Dikarya</taxon>
        <taxon>Ascomycota</taxon>
        <taxon>Pezizomycotina</taxon>
        <taxon>Dothideomycetes</taxon>
        <taxon>Dothideomycetes incertae sedis</taxon>
        <taxon>Trypetheliales</taxon>
        <taxon>Trypetheliaceae</taxon>
        <taxon>Viridothelium</taxon>
    </lineage>
</organism>
<dbReference type="InterPro" id="IPR013216">
    <property type="entry name" value="Methyltransf_11"/>
</dbReference>
<protein>
    <submittedName>
        <fullName evidence="5">S-adenosyl-L-methionine-dependent methyltransferase</fullName>
    </submittedName>
</protein>
<keyword evidence="3 5" id="KW-0808">Transferase</keyword>
<keyword evidence="2 5" id="KW-0489">Methyltransferase</keyword>
<gene>
    <name evidence="5" type="ORF">EV356DRAFT_526500</name>
</gene>
<evidence type="ECO:0000259" key="4">
    <source>
        <dbReference type="Pfam" id="PF08241"/>
    </source>
</evidence>
<sequence>MATFSKSTFSHASYAAIRPSYPPSLYNHILSFHHGSCNLLVDLGTGPGIVPRALSPSFTRLIGTDPSSGMISQAQSVTPSAQYPNITYEVASAEHLPFVEDRTVDMVLAGQSAHWFDYPRLWKEMQRIVRPGGTVAFWGYKDPVFVDFPKASKIMFHFGYDDRDDRLGPFWQQPGRSIVQDQLRKVQPPETEWEQVTRIEYEPGTNGQRSGEGTPFLEKRMKLGEVIEYVRTWSSYHAWREAHPEQRPVKDGGTGDVLDRMYKEMKEAEKWENENMEVDIEWGTALVMARKA</sequence>
<dbReference type="Gene3D" id="3.40.50.150">
    <property type="entry name" value="Vaccinia Virus protein VP39"/>
    <property type="match status" value="1"/>
</dbReference>
<dbReference type="InterPro" id="IPR051052">
    <property type="entry name" value="Diverse_substrate_MTase"/>
</dbReference>
<dbReference type="EMBL" id="ML991838">
    <property type="protein sequence ID" value="KAF2230609.1"/>
    <property type="molecule type" value="Genomic_DNA"/>
</dbReference>
<dbReference type="GO" id="GO:0032259">
    <property type="term" value="P:methylation"/>
    <property type="evidence" value="ECO:0007669"/>
    <property type="project" value="UniProtKB-KW"/>
</dbReference>